<evidence type="ECO:0000313" key="2">
    <source>
        <dbReference type="Proteomes" id="UP001060170"/>
    </source>
</evidence>
<reference evidence="2" key="2">
    <citation type="journal article" date="2018" name="Mol. Plant Microbe Interact.">
        <title>Genome sequence resources for the wheat stripe rust pathogen (Puccinia striiformis f. sp. tritici) and the barley stripe rust pathogen (Puccinia striiformis f. sp. hordei).</title>
        <authorList>
            <person name="Xia C."/>
            <person name="Wang M."/>
            <person name="Yin C."/>
            <person name="Cornejo O.E."/>
            <person name="Hulbert S.H."/>
            <person name="Chen X."/>
        </authorList>
    </citation>
    <scope>NUCLEOTIDE SEQUENCE [LARGE SCALE GENOMIC DNA]</scope>
    <source>
        <strain evidence="2">93-210</strain>
    </source>
</reference>
<name>A0ACC0EE73_9BASI</name>
<feature type="non-terminal residue" evidence="1">
    <location>
        <position position="88"/>
    </location>
</feature>
<sequence>LLHRTVFLTLMINNDELKKISFFLVGRRNMNKLSRGEMHMLHAWRWSTLLTKTASAGETQLIKLRGQPNILCPVEAVSRRLANARGAE</sequence>
<keyword evidence="2" id="KW-1185">Reference proteome</keyword>
<proteinExistence type="predicted"/>
<gene>
    <name evidence="1" type="ORF">MJO28_007370</name>
</gene>
<feature type="non-terminal residue" evidence="1">
    <location>
        <position position="1"/>
    </location>
</feature>
<dbReference type="EMBL" id="CM045871">
    <property type="protein sequence ID" value="KAI7951686.1"/>
    <property type="molecule type" value="Genomic_DNA"/>
</dbReference>
<accession>A0ACC0EE73</accession>
<evidence type="ECO:0000313" key="1">
    <source>
        <dbReference type="EMBL" id="KAI7951686.1"/>
    </source>
</evidence>
<comment type="caution">
    <text evidence="1">The sequence shown here is derived from an EMBL/GenBank/DDBJ whole genome shotgun (WGS) entry which is preliminary data.</text>
</comment>
<organism evidence="1 2">
    <name type="scientific">Puccinia striiformis f. sp. tritici</name>
    <dbReference type="NCBI Taxonomy" id="168172"/>
    <lineage>
        <taxon>Eukaryota</taxon>
        <taxon>Fungi</taxon>
        <taxon>Dikarya</taxon>
        <taxon>Basidiomycota</taxon>
        <taxon>Pucciniomycotina</taxon>
        <taxon>Pucciniomycetes</taxon>
        <taxon>Pucciniales</taxon>
        <taxon>Pucciniaceae</taxon>
        <taxon>Puccinia</taxon>
    </lineage>
</organism>
<reference evidence="2" key="1">
    <citation type="journal article" date="2018" name="BMC Genomics">
        <title>Genomic insights into host adaptation between the wheat stripe rust pathogen (Puccinia striiformis f. sp. tritici) and the barley stripe rust pathogen (Puccinia striiformis f. sp. hordei).</title>
        <authorList>
            <person name="Xia C."/>
            <person name="Wang M."/>
            <person name="Yin C."/>
            <person name="Cornejo O.E."/>
            <person name="Hulbert S.H."/>
            <person name="Chen X."/>
        </authorList>
    </citation>
    <scope>NUCLEOTIDE SEQUENCE [LARGE SCALE GENOMIC DNA]</scope>
    <source>
        <strain evidence="2">93-210</strain>
    </source>
</reference>
<reference evidence="1 2" key="3">
    <citation type="journal article" date="2022" name="Microbiol. Spectr.">
        <title>Folding features and dynamics of 3D genome architecture in plant fungal pathogens.</title>
        <authorList>
            <person name="Xia C."/>
        </authorList>
    </citation>
    <scope>NUCLEOTIDE SEQUENCE [LARGE SCALE GENOMIC DNA]</scope>
    <source>
        <strain evidence="1 2">93-210</strain>
    </source>
</reference>
<protein>
    <submittedName>
        <fullName evidence="1">Uncharacterized protein</fullName>
    </submittedName>
</protein>
<dbReference type="Proteomes" id="UP001060170">
    <property type="component" value="Chromosome 7"/>
</dbReference>